<dbReference type="InterPro" id="IPR000524">
    <property type="entry name" value="Tscrpt_reg_HTH_GntR"/>
</dbReference>
<dbReference type="SUPFAM" id="SSF46785">
    <property type="entry name" value="Winged helix' DNA-binding domain"/>
    <property type="match status" value="1"/>
</dbReference>
<dbReference type="RefSeq" id="WP_137734701.1">
    <property type="nucleotide sequence ID" value="NZ_BJCL01000012.1"/>
</dbReference>
<sequence>MTATPLAPQPQLLPRYIQITELLQREIAAGRWRRGERLPPENTLAAQLGVAVGTLRKSLAELAARGVLARRQGSGTYVQQAEGQRSVYAFFRLELLGGAGLPGAQLLQLQRVQRQAVQGADAGLLQPLPALGGAAPGQDQPVWRLRRLRLLDAQPVALEQVWFDGSALPALDAADLHESLYLFYQTRLGRWIDHVEDHVSVAAVPAWAPPAFGLPAGAAAGAVARSAWDQHGRLHEVSHTWFNPAVARYAARWR</sequence>
<feature type="domain" description="HTH gntR-type" evidence="4">
    <location>
        <begin position="13"/>
        <end position="81"/>
    </location>
</feature>
<reference evidence="6" key="1">
    <citation type="submission" date="2019-03" db="EMBL/GenBank/DDBJ databases">
        <title>Aquabacterium pictum sp.nov., the first bacteriochlorophyll a-containing freshwater bacterium in the genus Aquabacterium of the class Betaproteobacteria.</title>
        <authorList>
            <person name="Hirose S."/>
            <person name="Tank M."/>
            <person name="Hara E."/>
            <person name="Tamaki H."/>
            <person name="Takaichi S."/>
            <person name="Haruta S."/>
            <person name="Hanada S."/>
        </authorList>
    </citation>
    <scope>NUCLEOTIDE SEQUENCE [LARGE SCALE GENOMIC DNA]</scope>
    <source>
        <strain evidence="6">W35</strain>
    </source>
</reference>
<dbReference type="SUPFAM" id="SSF64288">
    <property type="entry name" value="Chorismate lyase-like"/>
    <property type="match status" value="1"/>
</dbReference>
<dbReference type="GO" id="GO:0003677">
    <property type="term" value="F:DNA binding"/>
    <property type="evidence" value="ECO:0007669"/>
    <property type="project" value="UniProtKB-KW"/>
</dbReference>
<dbReference type="Pfam" id="PF00392">
    <property type="entry name" value="GntR"/>
    <property type="match status" value="1"/>
</dbReference>
<accession>A0A480AUH0</accession>
<dbReference type="PROSITE" id="PS50949">
    <property type="entry name" value="HTH_GNTR"/>
    <property type="match status" value="1"/>
</dbReference>
<dbReference type="InterPro" id="IPR028978">
    <property type="entry name" value="Chorismate_lyase_/UTRA_dom_sf"/>
</dbReference>
<evidence type="ECO:0000313" key="6">
    <source>
        <dbReference type="Proteomes" id="UP000301751"/>
    </source>
</evidence>
<gene>
    <name evidence="5" type="ORF">AQPW35_40740</name>
</gene>
<protein>
    <submittedName>
        <fullName evidence="5">GntR family transcriptional regulator</fullName>
    </submittedName>
</protein>
<dbReference type="Gene3D" id="3.40.1410.10">
    <property type="entry name" value="Chorismate lyase-like"/>
    <property type="match status" value="1"/>
</dbReference>
<evidence type="ECO:0000313" key="5">
    <source>
        <dbReference type="EMBL" id="GCL64993.1"/>
    </source>
</evidence>
<dbReference type="SMART" id="SM00866">
    <property type="entry name" value="UTRA"/>
    <property type="match status" value="1"/>
</dbReference>
<dbReference type="GO" id="GO:0045892">
    <property type="term" value="P:negative regulation of DNA-templated transcription"/>
    <property type="evidence" value="ECO:0007669"/>
    <property type="project" value="TreeGrafter"/>
</dbReference>
<keyword evidence="6" id="KW-1185">Reference proteome</keyword>
<dbReference type="CDD" id="cd07377">
    <property type="entry name" value="WHTH_GntR"/>
    <property type="match status" value="1"/>
</dbReference>
<comment type="caution">
    <text evidence="5">The sequence shown here is derived from an EMBL/GenBank/DDBJ whole genome shotgun (WGS) entry which is preliminary data.</text>
</comment>
<evidence type="ECO:0000259" key="4">
    <source>
        <dbReference type="PROSITE" id="PS50949"/>
    </source>
</evidence>
<keyword evidence="2" id="KW-0238">DNA-binding</keyword>
<dbReference type="PANTHER" id="PTHR44846">
    <property type="entry name" value="MANNOSYL-D-GLYCERATE TRANSPORT/METABOLISM SYSTEM REPRESSOR MNGR-RELATED"/>
    <property type="match status" value="1"/>
</dbReference>
<keyword evidence="1" id="KW-0805">Transcription regulation</keyword>
<dbReference type="InterPro" id="IPR011663">
    <property type="entry name" value="UTRA"/>
</dbReference>
<proteinExistence type="predicted"/>
<dbReference type="InterPro" id="IPR050679">
    <property type="entry name" value="Bact_HTH_transcr_reg"/>
</dbReference>
<dbReference type="InterPro" id="IPR036390">
    <property type="entry name" value="WH_DNA-bd_sf"/>
</dbReference>
<dbReference type="PANTHER" id="PTHR44846:SF1">
    <property type="entry name" value="MANNOSYL-D-GLYCERATE TRANSPORT_METABOLISM SYSTEM REPRESSOR MNGR-RELATED"/>
    <property type="match status" value="1"/>
</dbReference>
<organism evidence="5 6">
    <name type="scientific">Pseudaquabacterium pictum</name>
    <dbReference type="NCBI Taxonomy" id="2315236"/>
    <lineage>
        <taxon>Bacteria</taxon>
        <taxon>Pseudomonadati</taxon>
        <taxon>Pseudomonadota</taxon>
        <taxon>Betaproteobacteria</taxon>
        <taxon>Burkholderiales</taxon>
        <taxon>Sphaerotilaceae</taxon>
        <taxon>Pseudaquabacterium</taxon>
    </lineage>
</organism>
<dbReference type="Pfam" id="PF07702">
    <property type="entry name" value="UTRA"/>
    <property type="match status" value="1"/>
</dbReference>
<dbReference type="EMBL" id="BJCL01000012">
    <property type="protein sequence ID" value="GCL64993.1"/>
    <property type="molecule type" value="Genomic_DNA"/>
</dbReference>
<evidence type="ECO:0000256" key="2">
    <source>
        <dbReference type="ARBA" id="ARBA00023125"/>
    </source>
</evidence>
<evidence type="ECO:0000256" key="3">
    <source>
        <dbReference type="ARBA" id="ARBA00023163"/>
    </source>
</evidence>
<dbReference type="AlphaFoldDB" id="A0A480AUH0"/>
<evidence type="ECO:0000256" key="1">
    <source>
        <dbReference type="ARBA" id="ARBA00023015"/>
    </source>
</evidence>
<dbReference type="OrthoDB" id="8584262at2"/>
<keyword evidence="3" id="KW-0804">Transcription</keyword>
<name>A0A480AUH0_9BURK</name>
<dbReference type="InterPro" id="IPR036388">
    <property type="entry name" value="WH-like_DNA-bd_sf"/>
</dbReference>
<dbReference type="Proteomes" id="UP000301751">
    <property type="component" value="Unassembled WGS sequence"/>
</dbReference>
<dbReference type="Gene3D" id="1.10.10.10">
    <property type="entry name" value="Winged helix-like DNA-binding domain superfamily/Winged helix DNA-binding domain"/>
    <property type="match status" value="1"/>
</dbReference>
<dbReference type="GO" id="GO:0003700">
    <property type="term" value="F:DNA-binding transcription factor activity"/>
    <property type="evidence" value="ECO:0007669"/>
    <property type="project" value="InterPro"/>
</dbReference>
<dbReference type="SMART" id="SM00345">
    <property type="entry name" value="HTH_GNTR"/>
    <property type="match status" value="1"/>
</dbReference>